<dbReference type="EMBL" id="OW152832">
    <property type="protein sequence ID" value="CAH2052315.1"/>
    <property type="molecule type" value="Genomic_DNA"/>
</dbReference>
<accession>A0ABN8IEL9</accession>
<reference evidence="1" key="1">
    <citation type="submission" date="2022-03" db="EMBL/GenBank/DDBJ databases">
        <authorList>
            <person name="Martin H S."/>
        </authorList>
    </citation>
    <scope>NUCLEOTIDE SEQUENCE</scope>
</reference>
<gene>
    <name evidence="1" type="ORF">IPOD504_LOCUS8169</name>
</gene>
<keyword evidence="2" id="KW-1185">Reference proteome</keyword>
<feature type="non-terminal residue" evidence="1">
    <location>
        <position position="77"/>
    </location>
</feature>
<proteinExistence type="predicted"/>
<evidence type="ECO:0000313" key="1">
    <source>
        <dbReference type="EMBL" id="CAH2052315.1"/>
    </source>
</evidence>
<dbReference type="Proteomes" id="UP000837857">
    <property type="component" value="Chromosome 20"/>
</dbReference>
<sequence length="77" mass="8341">MQMLESRVPNLGADPPLIYETSIPLADVSSPRFIPGRGLGRVLATRGRPPRTLYAEGRAARHGIHQLVGKSARVPIT</sequence>
<name>A0ABN8IEL9_9NEOP</name>
<protein>
    <submittedName>
        <fullName evidence="1">Uncharacterized protein</fullName>
    </submittedName>
</protein>
<evidence type="ECO:0000313" key="2">
    <source>
        <dbReference type="Proteomes" id="UP000837857"/>
    </source>
</evidence>
<organism evidence="1 2">
    <name type="scientific">Iphiclides podalirius</name>
    <name type="common">scarce swallowtail</name>
    <dbReference type="NCBI Taxonomy" id="110791"/>
    <lineage>
        <taxon>Eukaryota</taxon>
        <taxon>Metazoa</taxon>
        <taxon>Ecdysozoa</taxon>
        <taxon>Arthropoda</taxon>
        <taxon>Hexapoda</taxon>
        <taxon>Insecta</taxon>
        <taxon>Pterygota</taxon>
        <taxon>Neoptera</taxon>
        <taxon>Endopterygota</taxon>
        <taxon>Lepidoptera</taxon>
        <taxon>Glossata</taxon>
        <taxon>Ditrysia</taxon>
        <taxon>Papilionoidea</taxon>
        <taxon>Papilionidae</taxon>
        <taxon>Papilioninae</taxon>
        <taxon>Iphiclides</taxon>
    </lineage>
</organism>